<proteinExistence type="inferred from homology"/>
<dbReference type="EMBL" id="JAJJMA010030978">
    <property type="protein sequence ID" value="MCL7024141.1"/>
    <property type="molecule type" value="Genomic_DNA"/>
</dbReference>
<evidence type="ECO:0000313" key="8">
    <source>
        <dbReference type="EMBL" id="MCL7024141.1"/>
    </source>
</evidence>
<keyword evidence="5 7" id="KW-1133">Transmembrane helix</keyword>
<dbReference type="Proteomes" id="UP001177140">
    <property type="component" value="Unassembled WGS sequence"/>
</dbReference>
<accession>A0AA41UYH0</accession>
<dbReference type="AlphaFoldDB" id="A0AA41UYH0"/>
<evidence type="ECO:0000256" key="1">
    <source>
        <dbReference type="ARBA" id="ARBA00004370"/>
    </source>
</evidence>
<dbReference type="InterPro" id="IPR036259">
    <property type="entry name" value="MFS_trans_sf"/>
</dbReference>
<keyword evidence="9" id="KW-1185">Reference proteome</keyword>
<evidence type="ECO:0000256" key="6">
    <source>
        <dbReference type="ARBA" id="ARBA00023136"/>
    </source>
</evidence>
<comment type="similarity">
    <text evidence="2">Belongs to the major facilitator superfamily. Sugar transporter (TC 2.A.1.1) family.</text>
</comment>
<keyword evidence="6 7" id="KW-0472">Membrane</keyword>
<feature type="transmembrane region" description="Helical" evidence="7">
    <location>
        <begin position="33"/>
        <end position="54"/>
    </location>
</feature>
<evidence type="ECO:0000256" key="3">
    <source>
        <dbReference type="ARBA" id="ARBA00022448"/>
    </source>
</evidence>
<keyword evidence="3" id="KW-0813">Transport</keyword>
<dbReference type="Gene3D" id="1.20.1250.20">
    <property type="entry name" value="MFS general substrate transporter like domains"/>
    <property type="match status" value="1"/>
</dbReference>
<dbReference type="InterPro" id="IPR045262">
    <property type="entry name" value="STP/PLT_plant"/>
</dbReference>
<feature type="transmembrane region" description="Helical" evidence="7">
    <location>
        <begin position="92"/>
        <end position="111"/>
    </location>
</feature>
<dbReference type="GO" id="GO:0016020">
    <property type="term" value="C:membrane"/>
    <property type="evidence" value="ECO:0007669"/>
    <property type="project" value="UniProtKB-SubCell"/>
</dbReference>
<name>A0AA41UYH0_PAPNU</name>
<evidence type="ECO:0000256" key="4">
    <source>
        <dbReference type="ARBA" id="ARBA00022692"/>
    </source>
</evidence>
<evidence type="ECO:0000256" key="5">
    <source>
        <dbReference type="ARBA" id="ARBA00022989"/>
    </source>
</evidence>
<comment type="caution">
    <text evidence="8">The sequence shown here is derived from an EMBL/GenBank/DDBJ whole genome shotgun (WGS) entry which is preliminary data.</text>
</comment>
<reference evidence="8" key="1">
    <citation type="submission" date="2022-03" db="EMBL/GenBank/DDBJ databases">
        <title>A functionally conserved STORR gene fusion in Papaver species that diverged 16.8 million years ago.</title>
        <authorList>
            <person name="Catania T."/>
        </authorList>
    </citation>
    <scope>NUCLEOTIDE SEQUENCE</scope>
    <source>
        <strain evidence="8">S-191538</strain>
    </source>
</reference>
<dbReference type="InterPro" id="IPR005828">
    <property type="entry name" value="MFS_sugar_transport-like"/>
</dbReference>
<dbReference type="PANTHER" id="PTHR23500">
    <property type="entry name" value="SOLUTE CARRIER FAMILY 2, FACILITATED GLUCOSE TRANSPORTER"/>
    <property type="match status" value="1"/>
</dbReference>
<evidence type="ECO:0000256" key="7">
    <source>
        <dbReference type="SAM" id="Phobius"/>
    </source>
</evidence>
<dbReference type="Pfam" id="PF00083">
    <property type="entry name" value="Sugar_tr"/>
    <property type="match status" value="1"/>
</dbReference>
<dbReference type="PANTHER" id="PTHR23500:SF574">
    <property type="entry name" value="SUGAR TRANSPORT PROTEIN 1"/>
    <property type="match status" value="1"/>
</dbReference>
<dbReference type="GO" id="GO:0015144">
    <property type="term" value="F:carbohydrate transmembrane transporter activity"/>
    <property type="evidence" value="ECO:0007669"/>
    <property type="project" value="InterPro"/>
</dbReference>
<evidence type="ECO:0000313" key="9">
    <source>
        <dbReference type="Proteomes" id="UP001177140"/>
    </source>
</evidence>
<gene>
    <name evidence="8" type="ORF">MKW94_026699</name>
</gene>
<comment type="subcellular location">
    <subcellularLocation>
        <location evidence="1">Membrane</location>
    </subcellularLocation>
</comment>
<protein>
    <submittedName>
        <fullName evidence="8">Uncharacterized protein</fullName>
    </submittedName>
</protein>
<evidence type="ECO:0000256" key="2">
    <source>
        <dbReference type="ARBA" id="ARBA00010992"/>
    </source>
</evidence>
<feature type="transmembrane region" description="Helical" evidence="7">
    <location>
        <begin position="61"/>
        <end position="80"/>
    </location>
</feature>
<sequence>MEISLILFQQLTVMVLHAPYLFQVVGFGTSASLTYTAIIGGANVTATIISIVLVSQGCRRFFLIVGGVQIFIMLGIMIYIKLGGMTGPFDMYDYLIITTTCICVAGFAWLWGSTMRPKFGFNYALTAFRFITFVFPVICMLIQVFCHIYLSPLFVVIMTFHAYDFIPNTNRMLSEEDASKVWKQHWFWRRYFVDLENNLMAGEDVSKVWKHHSF</sequence>
<keyword evidence="4 7" id="KW-0812">Transmembrane</keyword>
<organism evidence="8 9">
    <name type="scientific">Papaver nudicaule</name>
    <name type="common">Iceland poppy</name>
    <dbReference type="NCBI Taxonomy" id="74823"/>
    <lineage>
        <taxon>Eukaryota</taxon>
        <taxon>Viridiplantae</taxon>
        <taxon>Streptophyta</taxon>
        <taxon>Embryophyta</taxon>
        <taxon>Tracheophyta</taxon>
        <taxon>Spermatophyta</taxon>
        <taxon>Magnoliopsida</taxon>
        <taxon>Ranunculales</taxon>
        <taxon>Papaveraceae</taxon>
        <taxon>Papaveroideae</taxon>
        <taxon>Papaver</taxon>
    </lineage>
</organism>